<sequence length="580" mass="66964">MRINLTSPEPCLSLFERDPVSTNDECASRQLYYQLLYNLRDFFLPHLDLVTLARVSRSSLAAYHSVLNYERIRHNFECDLARFFPLDDQYLLWNAMLESGCIISGSFPLQLLTNKTYPYSDLDMYCVLSTFWIIVDFLLGLNYTYFAEGDQPVDLDDLRTWIDEIADRRWDYPYGIIGVVNFMRDNGDASTSVIQLIVMHENPITCLLQFHSTCVMNFLGPGFLISLFPQTTLASSATVVNRVRAPTVLEPPLAKYRERGFATLSAPPVAQTCMTHSEFDPCRVIGDPGTLMIQLEGPRVQIFLDDNWDRCKRWLGKTHEYYVQVHRRSRTNAYTTLSPVDQFLLPVVRSALTVDPFTKDTADVREPPLPPDGAMAMAIFRRLRLLFYILRWKPRVYINYTLTKNFTNVVVKVYIPDMYPDFEDALLAFEPRHSLPADLKKYGIRFSIHLWQTPWRIDPKALHTLTVAPVDAIFSTLANSYPDAPGARRPRPLARTLLIDSLTKIFMTLDIEINFEFDIHGWEPLTGDLKLTVKVLLPERPQWPSQKECPLHFFAMHEVAEMMSDEHVDVELRKDGFVFT</sequence>
<evidence type="ECO:0000313" key="1">
    <source>
        <dbReference type="EMBL" id="KAL0574717.1"/>
    </source>
</evidence>
<organism evidence="1 2">
    <name type="scientific">Marasmius crinis-equi</name>
    <dbReference type="NCBI Taxonomy" id="585013"/>
    <lineage>
        <taxon>Eukaryota</taxon>
        <taxon>Fungi</taxon>
        <taxon>Dikarya</taxon>
        <taxon>Basidiomycota</taxon>
        <taxon>Agaricomycotina</taxon>
        <taxon>Agaricomycetes</taxon>
        <taxon>Agaricomycetidae</taxon>
        <taxon>Agaricales</taxon>
        <taxon>Marasmiineae</taxon>
        <taxon>Marasmiaceae</taxon>
        <taxon>Marasmius</taxon>
    </lineage>
</organism>
<comment type="caution">
    <text evidence="1">The sequence shown here is derived from an EMBL/GenBank/DDBJ whole genome shotgun (WGS) entry which is preliminary data.</text>
</comment>
<protein>
    <submittedName>
        <fullName evidence="1">Uncharacterized protein</fullName>
    </submittedName>
</protein>
<dbReference type="Proteomes" id="UP001465976">
    <property type="component" value="Unassembled WGS sequence"/>
</dbReference>
<name>A0ABR3FHA4_9AGAR</name>
<gene>
    <name evidence="1" type="ORF">V5O48_007248</name>
</gene>
<keyword evidence="2" id="KW-1185">Reference proteome</keyword>
<proteinExistence type="predicted"/>
<reference evidence="1 2" key="1">
    <citation type="submission" date="2024-02" db="EMBL/GenBank/DDBJ databases">
        <title>A draft genome for the cacao thread blight pathogen Marasmius crinis-equi.</title>
        <authorList>
            <person name="Cohen S.P."/>
            <person name="Baruah I.K."/>
            <person name="Amoako-Attah I."/>
            <person name="Bukari Y."/>
            <person name="Meinhardt L.W."/>
            <person name="Bailey B.A."/>
        </authorList>
    </citation>
    <scope>NUCLEOTIDE SEQUENCE [LARGE SCALE GENOMIC DNA]</scope>
    <source>
        <strain evidence="1 2">GH-76</strain>
    </source>
</reference>
<accession>A0ABR3FHA4</accession>
<dbReference type="EMBL" id="JBAHYK010000374">
    <property type="protein sequence ID" value="KAL0574717.1"/>
    <property type="molecule type" value="Genomic_DNA"/>
</dbReference>
<evidence type="ECO:0000313" key="2">
    <source>
        <dbReference type="Proteomes" id="UP001465976"/>
    </source>
</evidence>